<evidence type="ECO:0000313" key="2">
    <source>
        <dbReference type="EMBL" id="OGL79055.1"/>
    </source>
</evidence>
<comment type="caution">
    <text evidence="2">The sequence shown here is derived from an EMBL/GenBank/DDBJ whole genome shotgun (WGS) entry which is preliminary data.</text>
</comment>
<sequence length="541" mass="60919">MTLDLKEHLTIVDALMEQARETLTMLGPQGKRLYEKVFGELRMKELLQATANADVHALRSAIEQTLYGLMAVSELASELEKKNALTEELSSTVVEMSRVVSRDDSSYKREKYTNWGLACVMLIDAVSELSAIEQSLNDRIKRAQHAQSEWQAKLADHSPLFRDAQAFLYSGDDPFIDRAVVFQASPEACRDMRERLPMAQQHVAGCKQLISVAEAAWNEFGVTIITEVETFSRDISRLCGEMHEHARKLMECEQDLGAGVPRPFQDSDGGINEVQYRTATSLLRNPQWSTRTCQQRLDRLARDLLEIHQSKPKHSEHLAKTLALADRYIAQVSKELDKFSGGPRSTLLIAETASSPQSNPPDADDPEGPISQAPDDGDEVADDAPPNSDRLDSCRLDELKEMVLCVYYVLTVQNKHFLSGTNMKNALRVLVELGRCTEEEHRHYLPYLHALYKADRELVSTGEANARQQASRSRWIYFKARTTWISKLTYAHADEAISFMGKHALDATTIRAGFATFREKKNARYLETKSVAKAKAKAKRA</sequence>
<proteinExistence type="predicted"/>
<reference evidence="2 3" key="1">
    <citation type="journal article" date="2016" name="Nat. Commun.">
        <title>Thousands of microbial genomes shed light on interconnected biogeochemical processes in an aquifer system.</title>
        <authorList>
            <person name="Anantharaman K."/>
            <person name="Brown C.T."/>
            <person name="Hug L.A."/>
            <person name="Sharon I."/>
            <person name="Castelle C.J."/>
            <person name="Probst A.J."/>
            <person name="Thomas B.C."/>
            <person name="Singh A."/>
            <person name="Wilkins M.J."/>
            <person name="Karaoz U."/>
            <person name="Brodie E.L."/>
            <person name="Williams K.H."/>
            <person name="Hubbard S.S."/>
            <person name="Banfield J.F."/>
        </authorList>
    </citation>
    <scope>NUCLEOTIDE SEQUENCE [LARGE SCALE GENOMIC DNA]</scope>
</reference>
<accession>A0A1F7ULD6</accession>
<evidence type="ECO:0000256" key="1">
    <source>
        <dbReference type="SAM" id="MobiDB-lite"/>
    </source>
</evidence>
<organism evidence="2 3">
    <name type="scientific">Candidatus Uhrbacteria bacterium RIFCSPHIGHO2_12_FULL_60_25</name>
    <dbReference type="NCBI Taxonomy" id="1802399"/>
    <lineage>
        <taxon>Bacteria</taxon>
        <taxon>Candidatus Uhriibacteriota</taxon>
    </lineage>
</organism>
<dbReference type="AlphaFoldDB" id="A0A1F7ULD6"/>
<evidence type="ECO:0000313" key="3">
    <source>
        <dbReference type="Proteomes" id="UP000176603"/>
    </source>
</evidence>
<protein>
    <submittedName>
        <fullName evidence="2">Uncharacterized protein</fullName>
    </submittedName>
</protein>
<name>A0A1F7ULD6_9BACT</name>
<feature type="region of interest" description="Disordered" evidence="1">
    <location>
        <begin position="352"/>
        <end position="392"/>
    </location>
</feature>
<dbReference type="EMBL" id="MGEH01000018">
    <property type="protein sequence ID" value="OGL79055.1"/>
    <property type="molecule type" value="Genomic_DNA"/>
</dbReference>
<dbReference type="Proteomes" id="UP000176603">
    <property type="component" value="Unassembled WGS sequence"/>
</dbReference>
<gene>
    <name evidence="2" type="ORF">A3E39_02305</name>
</gene>